<protein>
    <submittedName>
        <fullName evidence="4">PilX N-terminal domain-containing pilus assembly protein</fullName>
    </submittedName>
</protein>
<evidence type="ECO:0000259" key="3">
    <source>
        <dbReference type="Pfam" id="PF14341"/>
    </source>
</evidence>
<keyword evidence="1" id="KW-0472">Membrane</keyword>
<evidence type="ECO:0000256" key="1">
    <source>
        <dbReference type="SAM" id="Phobius"/>
    </source>
</evidence>
<keyword evidence="1" id="KW-1133">Transmembrane helix</keyword>
<evidence type="ECO:0000313" key="5">
    <source>
        <dbReference type="Proteomes" id="UP001224516"/>
    </source>
</evidence>
<keyword evidence="1" id="KW-0812">Transmembrane</keyword>
<keyword evidence="5" id="KW-1185">Reference proteome</keyword>
<dbReference type="Proteomes" id="UP001224516">
    <property type="component" value="Unassembled WGS sequence"/>
</dbReference>
<dbReference type="Pfam" id="PF13681">
    <property type="entry name" value="PilX"/>
    <property type="match status" value="1"/>
</dbReference>
<comment type="caution">
    <text evidence="4">The sequence shown here is derived from an EMBL/GenBank/DDBJ whole genome shotgun (WGS) entry which is preliminary data.</text>
</comment>
<evidence type="ECO:0000259" key="2">
    <source>
        <dbReference type="Pfam" id="PF13681"/>
    </source>
</evidence>
<dbReference type="RefSeq" id="WP_274768920.1">
    <property type="nucleotide sequence ID" value="NZ_JARBFV010000001.1"/>
</dbReference>
<organism evidence="4 5">
    <name type="scientific">Chromobacterium amazonense</name>
    <dbReference type="NCBI Taxonomy" id="1382803"/>
    <lineage>
        <taxon>Bacteria</taxon>
        <taxon>Pseudomonadati</taxon>
        <taxon>Pseudomonadota</taxon>
        <taxon>Betaproteobacteria</taxon>
        <taxon>Neisseriales</taxon>
        <taxon>Chromobacteriaceae</taxon>
        <taxon>Chromobacterium</taxon>
    </lineage>
</organism>
<name>A0ABU8V350_9NEIS</name>
<dbReference type="EMBL" id="JAVFJF020000023">
    <property type="protein sequence ID" value="MEJ8675511.1"/>
    <property type="molecule type" value="Genomic_DNA"/>
</dbReference>
<evidence type="ECO:0000313" key="4">
    <source>
        <dbReference type="EMBL" id="MEJ8675511.1"/>
    </source>
</evidence>
<sequence>MKQRSNTRARQNGFTLIAALMILIVITIIGLAMMRGVGLQGRMAGNFREKGRAFEAAQASIDYAEWWLLQNNNSDPSQATNCSAAQTSLALCSNAIAATNTPWTNAGYSYALTANAPSISAAFAQPPQIYIQYLGLNSAGNGVLYQINTLGYGGNTSSLVVLQSTYTLYSGVKNLGK</sequence>
<dbReference type="InterPro" id="IPR025746">
    <property type="entry name" value="PilX_N_dom"/>
</dbReference>
<feature type="transmembrane region" description="Helical" evidence="1">
    <location>
        <begin position="12"/>
        <end position="34"/>
    </location>
</feature>
<feature type="domain" description="Type 4 fimbrial biogenesis protein PilX N-terminal" evidence="3">
    <location>
        <begin position="13"/>
        <end position="61"/>
    </location>
</feature>
<proteinExistence type="predicted"/>
<gene>
    <name evidence="4" type="ORF">QCL97_012305</name>
</gene>
<dbReference type="Pfam" id="PF14341">
    <property type="entry name" value="PilX_N"/>
    <property type="match status" value="1"/>
</dbReference>
<dbReference type="InterPro" id="IPR025205">
    <property type="entry name" value="PilX/PilW_C"/>
</dbReference>
<reference evidence="4 5" key="1">
    <citation type="submission" date="2023-12" db="EMBL/GenBank/DDBJ databases">
        <title>Evaluation and characterization of a potential secondary metabolite violacein from indigenous Chromobacterium amazonense SAM215.</title>
        <authorList>
            <person name="Tarafdar M.R."/>
            <person name="Abedin S.M."/>
            <person name="Atiqua A."/>
            <person name="Saha A."/>
            <person name="Khan S.N."/>
        </authorList>
    </citation>
    <scope>NUCLEOTIDE SEQUENCE [LARGE SCALE GENOMIC DNA]</scope>
    <source>
        <strain evidence="4 5">SAM215</strain>
    </source>
</reference>
<feature type="domain" description="PilX/PilW C-terminal" evidence="2">
    <location>
        <begin position="88"/>
        <end position="167"/>
    </location>
</feature>
<accession>A0ABU8V350</accession>